<dbReference type="Pfam" id="PF11250">
    <property type="entry name" value="FAF"/>
    <property type="match status" value="1"/>
</dbReference>
<dbReference type="Proteomes" id="UP000242715">
    <property type="component" value="Unassembled WGS sequence"/>
</dbReference>
<accession>A0A2Z6MQX8</accession>
<dbReference type="InterPro" id="IPR046431">
    <property type="entry name" value="FAF_dom"/>
</dbReference>
<evidence type="ECO:0000256" key="2">
    <source>
        <dbReference type="SAM" id="MobiDB-lite"/>
    </source>
</evidence>
<organism evidence="4 5">
    <name type="scientific">Trifolium subterraneum</name>
    <name type="common">Subterranean clover</name>
    <dbReference type="NCBI Taxonomy" id="3900"/>
    <lineage>
        <taxon>Eukaryota</taxon>
        <taxon>Viridiplantae</taxon>
        <taxon>Streptophyta</taxon>
        <taxon>Embryophyta</taxon>
        <taxon>Tracheophyta</taxon>
        <taxon>Spermatophyta</taxon>
        <taxon>Magnoliopsida</taxon>
        <taxon>eudicotyledons</taxon>
        <taxon>Gunneridae</taxon>
        <taxon>Pentapetalae</taxon>
        <taxon>rosids</taxon>
        <taxon>fabids</taxon>
        <taxon>Fabales</taxon>
        <taxon>Fabaceae</taxon>
        <taxon>Papilionoideae</taxon>
        <taxon>50 kb inversion clade</taxon>
        <taxon>NPAAA clade</taxon>
        <taxon>Hologalegina</taxon>
        <taxon>IRL clade</taxon>
        <taxon>Trifolieae</taxon>
        <taxon>Trifolium</taxon>
    </lineage>
</organism>
<feature type="compositionally biased region" description="Acidic residues" evidence="2">
    <location>
        <begin position="107"/>
        <end position="135"/>
    </location>
</feature>
<dbReference type="OrthoDB" id="1931928at2759"/>
<evidence type="ECO:0000313" key="5">
    <source>
        <dbReference type="Proteomes" id="UP000242715"/>
    </source>
</evidence>
<reference evidence="5" key="1">
    <citation type="journal article" date="2017" name="Front. Plant Sci.">
        <title>Climate Clever Clovers: New Paradigm to Reduce the Environmental Footprint of Ruminants by Breeding Low Methanogenic Forages Utilizing Haplotype Variation.</title>
        <authorList>
            <person name="Kaur P."/>
            <person name="Appels R."/>
            <person name="Bayer P.E."/>
            <person name="Keeble-Gagnere G."/>
            <person name="Wang J."/>
            <person name="Hirakawa H."/>
            <person name="Shirasawa K."/>
            <person name="Vercoe P."/>
            <person name="Stefanova K."/>
            <person name="Durmic Z."/>
            <person name="Nichols P."/>
            <person name="Revell C."/>
            <person name="Isobe S.N."/>
            <person name="Edwards D."/>
            <person name="Erskine W."/>
        </authorList>
    </citation>
    <scope>NUCLEOTIDE SEQUENCE [LARGE SCALE GENOMIC DNA]</scope>
    <source>
        <strain evidence="5">cv. Daliak</strain>
    </source>
</reference>
<keyword evidence="5" id="KW-1185">Reference proteome</keyword>
<feature type="domain" description="FAF" evidence="3">
    <location>
        <begin position="42"/>
        <end position="95"/>
    </location>
</feature>
<evidence type="ECO:0000259" key="3">
    <source>
        <dbReference type="Pfam" id="PF11250"/>
    </source>
</evidence>
<dbReference type="InterPro" id="IPR021410">
    <property type="entry name" value="FAF"/>
</dbReference>
<feature type="region of interest" description="Disordered" evidence="2">
    <location>
        <begin position="107"/>
        <end position="145"/>
    </location>
</feature>
<dbReference type="EMBL" id="DF973229">
    <property type="protein sequence ID" value="GAU21389.1"/>
    <property type="molecule type" value="Genomic_DNA"/>
</dbReference>
<gene>
    <name evidence="4" type="ORF">TSUD_32180</name>
</gene>
<dbReference type="PANTHER" id="PTHR33155">
    <property type="entry name" value="FANTASTIC FOUR-LIKE PROTEIN (DUF3049)"/>
    <property type="match status" value="1"/>
</dbReference>
<feature type="compositionally biased region" description="Basic and acidic residues" evidence="2">
    <location>
        <begin position="136"/>
        <end position="145"/>
    </location>
</feature>
<evidence type="ECO:0000256" key="1">
    <source>
        <dbReference type="ARBA" id="ARBA00008690"/>
    </source>
</evidence>
<dbReference type="PANTHER" id="PTHR33155:SF26">
    <property type="entry name" value="DUF3049 FAMILY PROTEIN"/>
    <property type="match status" value="1"/>
</dbReference>
<protein>
    <recommendedName>
        <fullName evidence="3">FAF domain-containing protein</fullName>
    </recommendedName>
</protein>
<proteinExistence type="inferred from homology"/>
<sequence length="180" mass="21322">MEQFVDEMQVDHFIYENEEYEGEYCRRKRMMTMKGGVNSNNKFPPPLSSLDGNGQPSFILLPVRRNGMLQLNKVEVRRPKTLYASRQDGRLRLYLVPDQCHIDDLEQEVSEEEEDEEQEEESNIVESESSEEEMVEESRYEEDDRVREWNTHYRRKCHQQLVNHIHGSHNNLLMCAVGIA</sequence>
<evidence type="ECO:0000313" key="4">
    <source>
        <dbReference type="EMBL" id="GAU21389.1"/>
    </source>
</evidence>
<name>A0A2Z6MQX8_TRISU</name>
<comment type="similarity">
    <text evidence="1">Belongs to the fantastic four family.</text>
</comment>
<dbReference type="AlphaFoldDB" id="A0A2Z6MQX8"/>